<dbReference type="InterPro" id="IPR009668">
    <property type="entry name" value="RNA_pol-assoc_fac_A49-like"/>
</dbReference>
<gene>
    <name evidence="6" type="ORF">SAPINGB_P004763</name>
</gene>
<dbReference type="GO" id="GO:0006351">
    <property type="term" value="P:DNA-templated transcription"/>
    <property type="evidence" value="ECO:0007669"/>
    <property type="project" value="InterPro"/>
</dbReference>
<keyword evidence="5" id="KW-0539">Nucleus</keyword>
<dbReference type="AlphaFoldDB" id="A0A5E8C252"/>
<evidence type="ECO:0000256" key="4">
    <source>
        <dbReference type="ARBA" id="ARBA00023163"/>
    </source>
</evidence>
<dbReference type="GeneID" id="43583578"/>
<comment type="similarity">
    <text evidence="2">Belongs to the eukaryotic RPA49/POLR1E RNA polymerase subunit family.</text>
</comment>
<reference evidence="6 7" key="1">
    <citation type="submission" date="2019-09" db="EMBL/GenBank/DDBJ databases">
        <authorList>
            <person name="Brejova B."/>
        </authorList>
    </citation>
    <scope>NUCLEOTIDE SEQUENCE [LARGE SCALE GENOMIC DNA]</scope>
</reference>
<evidence type="ECO:0000256" key="2">
    <source>
        <dbReference type="ARBA" id="ARBA00009430"/>
    </source>
</evidence>
<protein>
    <recommendedName>
        <fullName evidence="8">DNA-directed RNA polymerase I subunit RPA49</fullName>
    </recommendedName>
</protein>
<dbReference type="GO" id="GO:0005730">
    <property type="term" value="C:nucleolus"/>
    <property type="evidence" value="ECO:0007669"/>
    <property type="project" value="UniProtKB-SubCell"/>
</dbReference>
<organism evidence="6 7">
    <name type="scientific">Magnusiomyces paraingens</name>
    <dbReference type="NCBI Taxonomy" id="2606893"/>
    <lineage>
        <taxon>Eukaryota</taxon>
        <taxon>Fungi</taxon>
        <taxon>Dikarya</taxon>
        <taxon>Ascomycota</taxon>
        <taxon>Saccharomycotina</taxon>
        <taxon>Dipodascomycetes</taxon>
        <taxon>Dipodascales</taxon>
        <taxon>Dipodascaceae</taxon>
        <taxon>Magnusiomyces</taxon>
    </lineage>
</organism>
<evidence type="ECO:0000256" key="5">
    <source>
        <dbReference type="ARBA" id="ARBA00023242"/>
    </source>
</evidence>
<dbReference type="Pfam" id="PF06870">
    <property type="entry name" value="RNA_pol_I_A49"/>
    <property type="match status" value="1"/>
</dbReference>
<dbReference type="GO" id="GO:0000428">
    <property type="term" value="C:DNA-directed RNA polymerase complex"/>
    <property type="evidence" value="ECO:0007669"/>
    <property type="project" value="UniProtKB-KW"/>
</dbReference>
<evidence type="ECO:0000256" key="3">
    <source>
        <dbReference type="ARBA" id="ARBA00022478"/>
    </source>
</evidence>
<dbReference type="GO" id="GO:0003677">
    <property type="term" value="F:DNA binding"/>
    <property type="evidence" value="ECO:0007669"/>
    <property type="project" value="InterPro"/>
</dbReference>
<dbReference type="EMBL" id="CABVLU010000003">
    <property type="protein sequence ID" value="VVT55837.1"/>
    <property type="molecule type" value="Genomic_DNA"/>
</dbReference>
<dbReference type="RefSeq" id="XP_031855369.1">
    <property type="nucleotide sequence ID" value="XM_031999478.1"/>
</dbReference>
<evidence type="ECO:0008006" key="8">
    <source>
        <dbReference type="Google" id="ProtNLM"/>
    </source>
</evidence>
<evidence type="ECO:0000313" key="6">
    <source>
        <dbReference type="EMBL" id="VVT55837.1"/>
    </source>
</evidence>
<sequence>MPAEIKDKKRKRSDDLLPEVTTVPISASHLDTVGPHAVEVNTLAIGAFGSVTLPESLHLDVYREKKPDGSNERILLHGETAAMDYEGVTSVVQSGKKSSSSRKEAGADTSSSTSQYFVAVYDPSTKSAELYRAPYFDVNPVVRVKRVYKGPKVKSASAETTNTEMRTTLGHAFGTRKAQKLLRSRELNQIDSSVLSDIREDIVDSVKSSTDTLPTQEQVKETNEKERLIPPCFENATTPSEVYPIESIIPPKEWQQLHVDDILAATEQDARTALLPFQTEYAASRLARHQELDATDSGDVNFVKTVYYLSFLLGVYKNRRAKKKVALAEKLQFPPDALVGGALARFSSSYNAKSRDGRFVMDGGSELKLIAYIAALALRIDGYMLEVLPLANELNVKPSKLQEILTAMGCGIKVATSAQAEALKLSKGVAANYKMATLTVPFKLPDGIKRRGGPPRR</sequence>
<keyword evidence="3" id="KW-0240">DNA-directed RNA polymerase</keyword>
<name>A0A5E8C252_9ASCO</name>
<comment type="subcellular location">
    <subcellularLocation>
        <location evidence="1">Nucleus</location>
        <location evidence="1">Nucleolus</location>
    </subcellularLocation>
</comment>
<proteinExistence type="inferred from homology"/>
<accession>A0A5E8C252</accession>
<keyword evidence="7" id="KW-1185">Reference proteome</keyword>
<evidence type="ECO:0000256" key="1">
    <source>
        <dbReference type="ARBA" id="ARBA00004604"/>
    </source>
</evidence>
<dbReference type="PANTHER" id="PTHR14440">
    <property type="entry name" value="DNA-DIRECTED RNA POLYMERASE I SUBUNIT RPA49"/>
    <property type="match status" value="1"/>
</dbReference>
<keyword evidence="4" id="KW-0804">Transcription</keyword>
<evidence type="ECO:0000313" key="7">
    <source>
        <dbReference type="Proteomes" id="UP000398389"/>
    </source>
</evidence>
<dbReference type="OrthoDB" id="532500at2759"/>
<dbReference type="Proteomes" id="UP000398389">
    <property type="component" value="Unassembled WGS sequence"/>
</dbReference>